<dbReference type="STRING" id="1796616.A4V09_18680"/>
<dbReference type="OrthoDB" id="1974188at2"/>
<dbReference type="Proteomes" id="UP000092574">
    <property type="component" value="Chromosome"/>
</dbReference>
<dbReference type="InterPro" id="IPR023213">
    <property type="entry name" value="CAT-like_dom_sf"/>
</dbReference>
<protein>
    <recommendedName>
        <fullName evidence="3">Condensation domain-containing protein</fullName>
    </recommendedName>
</protein>
<dbReference type="KEGG" id="byl:A4V09_18680"/>
<dbReference type="EMBL" id="CP015405">
    <property type="protein sequence ID" value="ANU77592.1"/>
    <property type="molecule type" value="Genomic_DNA"/>
</dbReference>
<accession>A0A1C7IHH3</accession>
<proteinExistence type="predicted"/>
<gene>
    <name evidence="1" type="ORF">A4V09_18680</name>
</gene>
<name>A0A1C7IHH3_9FIRM</name>
<sequence length="400" mass="45296">MKQYILTERAHLMCPNMHFGIKAKIAAGYDEGKFHDALRALASAHPFLKSNVAREAKSGKLYYCQHQEIKIPVFEKDNASRWQDDYSDMTRYGWDAFKKCLLKLIVYPDRESFEVIFIAHHLLGDGRSILNLVCEFANCYLSGKTPTLAEESPILSIDELPKGSQLSSVNKLIIGYANRKWKHEGHTVSYEDYRKFETEFIADNPVSYLEEVWEPRKTEEVLRKCHEHGVSLNDYLVAEMMRKEKTNRVVAAVDIRRHLSRYKVGALGNYASATAIEVSNKSEDIWNIARSVSERLKKNISNPGKLMMILACYLYMEPELIDAAAISAIGRFNSSAGKFIGSAILGYKKRNGYSVTNLGNVDNPNIVEAMFIPPASPANVKTMGVLSVNHRLKKCTAHYQ</sequence>
<dbReference type="SUPFAM" id="SSF52777">
    <property type="entry name" value="CoA-dependent acyltransferases"/>
    <property type="match status" value="1"/>
</dbReference>
<reference evidence="1" key="1">
    <citation type="submission" date="2017-04" db="EMBL/GenBank/DDBJ databases">
        <title>Complete Genome Sequences of Twelve Strains of a Stable Defined Moderately Diverse Mouse Microbiota 2 (sDMDMm2).</title>
        <authorList>
            <person name="Uchimura Y."/>
            <person name="Wyss M."/>
            <person name="Brugiroux S."/>
            <person name="Limenitakis J.P."/>
            <person name="Stecher B."/>
            <person name="McCoy K.D."/>
            <person name="Macpherson A.J."/>
        </authorList>
    </citation>
    <scope>NUCLEOTIDE SEQUENCE</scope>
    <source>
        <strain evidence="1">YL58</strain>
    </source>
</reference>
<dbReference type="PANTHER" id="PTHR28037:SF1">
    <property type="entry name" value="ALCOHOL O-ACETYLTRANSFERASE 1-RELATED"/>
    <property type="match status" value="1"/>
</dbReference>
<organism evidence="1 2">
    <name type="scientific">Blautia pseudococcoides</name>
    <dbReference type="NCBI Taxonomy" id="1796616"/>
    <lineage>
        <taxon>Bacteria</taxon>
        <taxon>Bacillati</taxon>
        <taxon>Bacillota</taxon>
        <taxon>Clostridia</taxon>
        <taxon>Lachnospirales</taxon>
        <taxon>Lachnospiraceae</taxon>
        <taxon>Blautia</taxon>
    </lineage>
</organism>
<dbReference type="Gene3D" id="3.30.559.10">
    <property type="entry name" value="Chloramphenicol acetyltransferase-like domain"/>
    <property type="match status" value="1"/>
</dbReference>
<dbReference type="PANTHER" id="PTHR28037">
    <property type="entry name" value="ALCOHOL O-ACETYLTRANSFERASE 1-RELATED"/>
    <property type="match status" value="1"/>
</dbReference>
<dbReference type="Gene3D" id="3.30.559.30">
    <property type="entry name" value="Nonribosomal peptide synthetase, condensation domain"/>
    <property type="match status" value="1"/>
</dbReference>
<dbReference type="AlphaFoldDB" id="A0A1C7IHH3"/>
<evidence type="ECO:0008006" key="3">
    <source>
        <dbReference type="Google" id="ProtNLM"/>
    </source>
</evidence>
<keyword evidence="2" id="KW-1185">Reference proteome</keyword>
<dbReference type="InterPro" id="IPR052058">
    <property type="entry name" value="Alcohol_O-acetyltransferase"/>
</dbReference>
<evidence type="ECO:0000313" key="2">
    <source>
        <dbReference type="Proteomes" id="UP000092574"/>
    </source>
</evidence>
<evidence type="ECO:0000313" key="1">
    <source>
        <dbReference type="EMBL" id="ANU77592.1"/>
    </source>
</evidence>
<dbReference type="RefSeq" id="WP_065543706.1">
    <property type="nucleotide sequence ID" value="NZ_CP015405.2"/>
</dbReference>